<proteinExistence type="predicted"/>
<evidence type="ECO:0000313" key="2">
    <source>
        <dbReference type="Proteomes" id="UP000438429"/>
    </source>
</evidence>
<reference evidence="1 2" key="1">
    <citation type="submission" date="2019-06" db="EMBL/GenBank/DDBJ databases">
        <title>Draft genomes of female and male turbot (Scophthalmus maximus).</title>
        <authorList>
            <person name="Xu H."/>
            <person name="Xu X.-W."/>
            <person name="Shao C."/>
            <person name="Chen S."/>
        </authorList>
    </citation>
    <scope>NUCLEOTIDE SEQUENCE [LARGE SCALE GENOMIC DNA]</scope>
    <source>
        <strain evidence="1">Ysfricsl-2016a</strain>
        <tissue evidence="1">Blood</tissue>
    </source>
</reference>
<organism evidence="1 2">
    <name type="scientific">Scophthalmus maximus</name>
    <name type="common">Turbot</name>
    <name type="synonym">Psetta maxima</name>
    <dbReference type="NCBI Taxonomy" id="52904"/>
    <lineage>
        <taxon>Eukaryota</taxon>
        <taxon>Metazoa</taxon>
        <taxon>Chordata</taxon>
        <taxon>Craniata</taxon>
        <taxon>Vertebrata</taxon>
        <taxon>Euteleostomi</taxon>
        <taxon>Actinopterygii</taxon>
        <taxon>Neopterygii</taxon>
        <taxon>Teleostei</taxon>
        <taxon>Neoteleostei</taxon>
        <taxon>Acanthomorphata</taxon>
        <taxon>Carangaria</taxon>
        <taxon>Pleuronectiformes</taxon>
        <taxon>Pleuronectoidei</taxon>
        <taxon>Scophthalmidae</taxon>
        <taxon>Scophthalmus</taxon>
    </lineage>
</organism>
<protein>
    <submittedName>
        <fullName evidence="1">Uncharacterized protein</fullName>
    </submittedName>
</protein>
<dbReference type="AlphaFoldDB" id="A0A6A4SJY9"/>
<comment type="caution">
    <text evidence="1">The sequence shown here is derived from an EMBL/GenBank/DDBJ whole genome shotgun (WGS) entry which is preliminary data.</text>
</comment>
<dbReference type="Proteomes" id="UP000438429">
    <property type="component" value="Unassembled WGS sequence"/>
</dbReference>
<dbReference type="EMBL" id="VEVO01000013">
    <property type="protein sequence ID" value="KAF0032845.1"/>
    <property type="molecule type" value="Genomic_DNA"/>
</dbReference>
<evidence type="ECO:0000313" key="1">
    <source>
        <dbReference type="EMBL" id="KAF0032845.1"/>
    </source>
</evidence>
<accession>A0A6A4SJY9</accession>
<name>A0A6A4SJY9_SCOMX</name>
<gene>
    <name evidence="1" type="ORF">F2P81_015135</name>
</gene>
<sequence>MSCETEPGRVRDNVKSRCGLISLRLRLSDRPHLKSQCGHKVTRGPDTLIRSLLIFSQMTDRYGGFCCDSIEPKRERRRRRQQQGRASVT</sequence>